<accession>A0A834PDA5</accession>
<name>A0A834PDA5_VESPE</name>
<evidence type="ECO:0000313" key="3">
    <source>
        <dbReference type="Proteomes" id="UP000600918"/>
    </source>
</evidence>
<dbReference type="Proteomes" id="UP000600918">
    <property type="component" value="Unassembled WGS sequence"/>
</dbReference>
<sequence length="76" mass="8941">MMKREVGRANATAKYNSFRGRRPTHDSPPTVVYPSIYRDTVLVWYPTSDKFEVQWSSLPEELRSPLRFSDMLSKFL</sequence>
<reference evidence="2" key="1">
    <citation type="journal article" date="2020" name="G3 (Bethesda)">
        <title>High-Quality Assemblies for Three Invasive Social Wasps from the &lt;i&gt;Vespula&lt;/i&gt; Genus.</title>
        <authorList>
            <person name="Harrop T.W.R."/>
            <person name="Guhlin J."/>
            <person name="McLaughlin G.M."/>
            <person name="Permina E."/>
            <person name="Stockwell P."/>
            <person name="Gilligan J."/>
            <person name="Le Lec M.F."/>
            <person name="Gruber M.A.M."/>
            <person name="Quinn O."/>
            <person name="Lovegrove M."/>
            <person name="Duncan E.J."/>
            <person name="Remnant E.J."/>
            <person name="Van Eeckhoven J."/>
            <person name="Graham B."/>
            <person name="Knapp R.A."/>
            <person name="Langford K.W."/>
            <person name="Kronenberg Z."/>
            <person name="Press M.O."/>
            <person name="Eacker S.M."/>
            <person name="Wilson-Rankin E.E."/>
            <person name="Purcell J."/>
            <person name="Lester P.J."/>
            <person name="Dearden P.K."/>
        </authorList>
    </citation>
    <scope>NUCLEOTIDE SEQUENCE</scope>
    <source>
        <strain evidence="2">Volc-1</strain>
    </source>
</reference>
<dbReference type="EMBL" id="JACSDY010000002">
    <property type="protein sequence ID" value="KAF7435992.1"/>
    <property type="molecule type" value="Genomic_DNA"/>
</dbReference>
<gene>
    <name evidence="2" type="ORF">H0235_004183</name>
</gene>
<organism evidence="2 3">
    <name type="scientific">Vespula pensylvanica</name>
    <name type="common">Western yellow jacket</name>
    <name type="synonym">Wasp</name>
    <dbReference type="NCBI Taxonomy" id="30213"/>
    <lineage>
        <taxon>Eukaryota</taxon>
        <taxon>Metazoa</taxon>
        <taxon>Ecdysozoa</taxon>
        <taxon>Arthropoda</taxon>
        <taxon>Hexapoda</taxon>
        <taxon>Insecta</taxon>
        <taxon>Pterygota</taxon>
        <taxon>Neoptera</taxon>
        <taxon>Endopterygota</taxon>
        <taxon>Hymenoptera</taxon>
        <taxon>Apocrita</taxon>
        <taxon>Aculeata</taxon>
        <taxon>Vespoidea</taxon>
        <taxon>Vespidae</taxon>
        <taxon>Vespinae</taxon>
        <taxon>Vespula</taxon>
    </lineage>
</organism>
<keyword evidence="3" id="KW-1185">Reference proteome</keyword>
<evidence type="ECO:0000256" key="1">
    <source>
        <dbReference type="SAM" id="MobiDB-lite"/>
    </source>
</evidence>
<comment type="caution">
    <text evidence="2">The sequence shown here is derived from an EMBL/GenBank/DDBJ whole genome shotgun (WGS) entry which is preliminary data.</text>
</comment>
<feature type="region of interest" description="Disordered" evidence="1">
    <location>
        <begin position="1"/>
        <end position="26"/>
    </location>
</feature>
<dbReference type="AlphaFoldDB" id="A0A834PDA5"/>
<protein>
    <submittedName>
        <fullName evidence="2">Uncharacterized protein</fullName>
    </submittedName>
</protein>
<evidence type="ECO:0000313" key="2">
    <source>
        <dbReference type="EMBL" id="KAF7435992.1"/>
    </source>
</evidence>
<proteinExistence type="predicted"/>